<dbReference type="EMBL" id="JAMWBK010000003">
    <property type="protein sequence ID" value="KAJ8906736.1"/>
    <property type="molecule type" value="Genomic_DNA"/>
</dbReference>
<dbReference type="Pfam" id="PF01554">
    <property type="entry name" value="MatE"/>
    <property type="match status" value="1"/>
</dbReference>
<keyword evidence="3 7" id="KW-0812">Transmembrane</keyword>
<evidence type="ECO:0000256" key="2">
    <source>
        <dbReference type="ARBA" id="ARBA00010199"/>
    </source>
</evidence>
<proteinExistence type="inferred from homology"/>
<evidence type="ECO:0000313" key="8">
    <source>
        <dbReference type="EMBL" id="KAJ8906736.1"/>
    </source>
</evidence>
<dbReference type="GO" id="GO:0015297">
    <property type="term" value="F:antiporter activity"/>
    <property type="evidence" value="ECO:0007669"/>
    <property type="project" value="InterPro"/>
</dbReference>
<gene>
    <name evidence="8" type="ORF">NDN08_003225</name>
</gene>
<feature type="region of interest" description="Disordered" evidence="6">
    <location>
        <begin position="1"/>
        <end position="33"/>
    </location>
</feature>
<feature type="transmembrane region" description="Helical" evidence="7">
    <location>
        <begin position="379"/>
        <end position="397"/>
    </location>
</feature>
<feature type="transmembrane region" description="Helical" evidence="7">
    <location>
        <begin position="186"/>
        <end position="207"/>
    </location>
</feature>
<dbReference type="NCBIfam" id="TIGR00797">
    <property type="entry name" value="matE"/>
    <property type="match status" value="1"/>
</dbReference>
<organism evidence="8 9">
    <name type="scientific">Rhodosorus marinus</name>
    <dbReference type="NCBI Taxonomy" id="101924"/>
    <lineage>
        <taxon>Eukaryota</taxon>
        <taxon>Rhodophyta</taxon>
        <taxon>Stylonematophyceae</taxon>
        <taxon>Stylonematales</taxon>
        <taxon>Stylonemataceae</taxon>
        <taxon>Rhodosorus</taxon>
    </lineage>
</organism>
<evidence type="ECO:0000256" key="5">
    <source>
        <dbReference type="ARBA" id="ARBA00023136"/>
    </source>
</evidence>
<dbReference type="InterPro" id="IPR044644">
    <property type="entry name" value="DinF-like"/>
</dbReference>
<evidence type="ECO:0008006" key="10">
    <source>
        <dbReference type="Google" id="ProtNLM"/>
    </source>
</evidence>
<dbReference type="InterPro" id="IPR002528">
    <property type="entry name" value="MATE_fam"/>
</dbReference>
<comment type="subcellular location">
    <subcellularLocation>
        <location evidence="1">Membrane</location>
        <topology evidence="1">Multi-pass membrane protein</topology>
    </subcellularLocation>
</comment>
<feature type="transmembrane region" description="Helical" evidence="7">
    <location>
        <begin position="139"/>
        <end position="161"/>
    </location>
</feature>
<evidence type="ECO:0000256" key="4">
    <source>
        <dbReference type="ARBA" id="ARBA00022989"/>
    </source>
</evidence>
<keyword evidence="5 7" id="KW-0472">Membrane</keyword>
<dbReference type="GO" id="GO:0016020">
    <property type="term" value="C:membrane"/>
    <property type="evidence" value="ECO:0007669"/>
    <property type="project" value="UniProtKB-SubCell"/>
</dbReference>
<feature type="transmembrane region" description="Helical" evidence="7">
    <location>
        <begin position="417"/>
        <end position="439"/>
    </location>
</feature>
<comment type="similarity">
    <text evidence="2">Belongs to the multi antimicrobial extrusion (MATE) (TC 2.A.66.1) family.</text>
</comment>
<evidence type="ECO:0000313" key="9">
    <source>
        <dbReference type="Proteomes" id="UP001157974"/>
    </source>
</evidence>
<comment type="caution">
    <text evidence="8">The sequence shown here is derived from an EMBL/GenBank/DDBJ whole genome shotgun (WGS) entry which is preliminary data.</text>
</comment>
<accession>A0AAV8UYQ1</accession>
<evidence type="ECO:0000256" key="7">
    <source>
        <dbReference type="SAM" id="Phobius"/>
    </source>
</evidence>
<name>A0AAV8UYQ1_9RHOD</name>
<feature type="transmembrane region" description="Helical" evidence="7">
    <location>
        <begin position="214"/>
        <end position="235"/>
    </location>
</feature>
<keyword evidence="9" id="KW-1185">Reference proteome</keyword>
<evidence type="ECO:0000256" key="1">
    <source>
        <dbReference type="ARBA" id="ARBA00004141"/>
    </source>
</evidence>
<sequence length="514" mass="54173">MMLNFSVMASTRGAPRTSTKTASQKRTRLRGMRAVPQPRKAGVRLVGKGGVGAMFSRHFDKDLFALAIPALGSSVMEPMLALADTVFVSLLGSIQLASLAPCSSVFSVIAGLSYSALTTATSVILCKSIAVGNHENTKAVIRAATASALVVGAGLTLYLSISTESILSALGASSTIMPHSIAYMRWRAFGIPFYFLSLVSAGIFRALKDTKTVFVVSLGAGIVNIVLDAFLVLVMDDGVRGAAVATSISQAASAGIAAFALYARRAELGMDKATSTPKESRETDSSLVAESLRDLGSSSMTMILRQTCNNGIWLFSTALVTRLGDVQAATHHAIISVWVVLAFINECVATSGQVTVASTLNKNGQLYTATARRVAMRSVLLSVGLAGVLIPVGHVMHSIVLKPMLGTASTIELSDQVFPMVLLFLPLQYAVWTLDALFLGASDFRYNAAAVSSSAGICILTLCFVGKSFFSVWAVMSFGYFGLRLVTHLLRFSSPKGPFILSSPAVPIPRSSTG</sequence>
<dbReference type="PANTHER" id="PTHR42893:SF46">
    <property type="entry name" value="PROTEIN DETOXIFICATION 44, CHLOROPLASTIC"/>
    <property type="match status" value="1"/>
</dbReference>
<feature type="transmembrane region" description="Helical" evidence="7">
    <location>
        <begin position="107"/>
        <end position="127"/>
    </location>
</feature>
<evidence type="ECO:0000256" key="6">
    <source>
        <dbReference type="SAM" id="MobiDB-lite"/>
    </source>
</evidence>
<keyword evidence="4 7" id="KW-1133">Transmembrane helix</keyword>
<dbReference type="Proteomes" id="UP001157974">
    <property type="component" value="Unassembled WGS sequence"/>
</dbReference>
<dbReference type="GO" id="GO:0042910">
    <property type="term" value="F:xenobiotic transmembrane transporter activity"/>
    <property type="evidence" value="ECO:0007669"/>
    <property type="project" value="InterPro"/>
</dbReference>
<protein>
    <recommendedName>
        <fullName evidence="10">Protein DETOXIFICATION</fullName>
    </recommendedName>
</protein>
<dbReference type="AlphaFoldDB" id="A0AAV8UYQ1"/>
<evidence type="ECO:0000256" key="3">
    <source>
        <dbReference type="ARBA" id="ARBA00022692"/>
    </source>
</evidence>
<feature type="transmembrane region" description="Helical" evidence="7">
    <location>
        <begin position="241"/>
        <end position="262"/>
    </location>
</feature>
<dbReference type="PANTHER" id="PTHR42893">
    <property type="entry name" value="PROTEIN DETOXIFICATION 44, CHLOROPLASTIC-RELATED"/>
    <property type="match status" value="1"/>
</dbReference>
<reference evidence="8 9" key="1">
    <citation type="journal article" date="2023" name="Nat. Commun.">
        <title>Origin of minicircular mitochondrial genomes in red algae.</title>
        <authorList>
            <person name="Lee Y."/>
            <person name="Cho C.H."/>
            <person name="Lee Y.M."/>
            <person name="Park S.I."/>
            <person name="Yang J.H."/>
            <person name="West J.A."/>
            <person name="Bhattacharya D."/>
            <person name="Yoon H.S."/>
        </authorList>
    </citation>
    <scope>NUCLEOTIDE SEQUENCE [LARGE SCALE GENOMIC DNA]</scope>
    <source>
        <strain evidence="8 9">CCMP1338</strain>
        <tissue evidence="8">Whole cell</tissue>
    </source>
</reference>